<reference evidence="7" key="1">
    <citation type="submission" date="2015-11" db="EMBL/GenBank/DDBJ databases">
        <title>De novo transcriptome assembly of four potential Pierce s Disease insect vectors from Arizona vineyards.</title>
        <authorList>
            <person name="Tassone E.E."/>
        </authorList>
    </citation>
    <scope>NUCLEOTIDE SEQUENCE</scope>
</reference>
<accession>A0A1B6LC19</accession>
<keyword evidence="4" id="KW-1133">Transmembrane helix</keyword>
<evidence type="ECO:0000256" key="5">
    <source>
        <dbReference type="SAM" id="SignalP"/>
    </source>
</evidence>
<feature type="chain" id="PRO_5008587293" description="Folate receptor-like domain-containing protein" evidence="5">
    <location>
        <begin position="21"/>
        <end position="255"/>
    </location>
</feature>
<dbReference type="Pfam" id="PF03024">
    <property type="entry name" value="Folate_rec"/>
    <property type="match status" value="1"/>
</dbReference>
<dbReference type="GO" id="GO:0038023">
    <property type="term" value="F:signaling receptor activity"/>
    <property type="evidence" value="ECO:0007669"/>
    <property type="project" value="TreeGrafter"/>
</dbReference>
<keyword evidence="4" id="KW-0472">Membrane</keyword>
<evidence type="ECO:0000256" key="1">
    <source>
        <dbReference type="ARBA" id="ARBA00007932"/>
    </source>
</evidence>
<evidence type="ECO:0000259" key="6">
    <source>
        <dbReference type="Pfam" id="PF03024"/>
    </source>
</evidence>
<proteinExistence type="inferred from homology"/>
<feature type="signal peptide" evidence="5">
    <location>
        <begin position="1"/>
        <end position="20"/>
    </location>
</feature>
<keyword evidence="2 5" id="KW-0732">Signal</keyword>
<organism evidence="7">
    <name type="scientific">Graphocephala atropunctata</name>
    <dbReference type="NCBI Taxonomy" id="36148"/>
    <lineage>
        <taxon>Eukaryota</taxon>
        <taxon>Metazoa</taxon>
        <taxon>Ecdysozoa</taxon>
        <taxon>Arthropoda</taxon>
        <taxon>Hexapoda</taxon>
        <taxon>Insecta</taxon>
        <taxon>Pterygota</taxon>
        <taxon>Neoptera</taxon>
        <taxon>Paraneoptera</taxon>
        <taxon>Hemiptera</taxon>
        <taxon>Auchenorrhyncha</taxon>
        <taxon>Membracoidea</taxon>
        <taxon>Cicadellidae</taxon>
        <taxon>Cicadellinae</taxon>
        <taxon>Cicadellini</taxon>
        <taxon>Graphocephala</taxon>
    </lineage>
</organism>
<dbReference type="PANTHER" id="PTHR10517:SF14">
    <property type="entry name" value="FOLATE RECEPTOR 1-RELATED"/>
    <property type="match status" value="1"/>
</dbReference>
<sequence>MSPTIDLWLWTLVLVTHCLAQLTDDPTELLNWCLDGRHHKEKPGPEGELYSQCTPWKDRSCCTYNTTKNLHETKMYNFDYNHCSAVKNMSESCRRHFTQDHCFFECSPNVGPWVVKVNMKTRKERYYQVPLCASDCEAWFLACRDEYTCTDNWMRNFVWENGTNKCLPGTECRTFRQVYRSADNFCQKVWDDAWKVANDSEACMRLWFDGSGGNPNDNVARLRVKQLTAVNGEGLTAVLSLTAVYFFLSLLLALR</sequence>
<evidence type="ECO:0000256" key="3">
    <source>
        <dbReference type="ARBA" id="ARBA00023157"/>
    </source>
</evidence>
<dbReference type="InterPro" id="IPR004269">
    <property type="entry name" value="Folate_rcpt"/>
</dbReference>
<gene>
    <name evidence="7" type="ORF">g.24523</name>
</gene>
<comment type="similarity">
    <text evidence="1">Belongs to the folate receptor family.</text>
</comment>
<dbReference type="AlphaFoldDB" id="A0A1B6LC19"/>
<feature type="transmembrane region" description="Helical" evidence="4">
    <location>
        <begin position="234"/>
        <end position="254"/>
    </location>
</feature>
<name>A0A1B6LC19_9HEMI</name>
<dbReference type="EMBL" id="GEBQ01018913">
    <property type="protein sequence ID" value="JAT21064.1"/>
    <property type="molecule type" value="Transcribed_RNA"/>
</dbReference>
<evidence type="ECO:0000256" key="2">
    <source>
        <dbReference type="ARBA" id="ARBA00022729"/>
    </source>
</evidence>
<dbReference type="PANTHER" id="PTHR10517">
    <property type="entry name" value="FOLATE RECEPTOR"/>
    <property type="match status" value="1"/>
</dbReference>
<feature type="domain" description="Folate receptor-like" evidence="6">
    <location>
        <begin position="33"/>
        <end position="204"/>
    </location>
</feature>
<evidence type="ECO:0000313" key="7">
    <source>
        <dbReference type="EMBL" id="JAT21064.1"/>
    </source>
</evidence>
<dbReference type="GO" id="GO:0009897">
    <property type="term" value="C:external side of plasma membrane"/>
    <property type="evidence" value="ECO:0007669"/>
    <property type="project" value="TreeGrafter"/>
</dbReference>
<keyword evidence="3" id="KW-1015">Disulfide bond</keyword>
<keyword evidence="4" id="KW-0812">Transmembrane</keyword>
<protein>
    <recommendedName>
        <fullName evidence="6">Folate receptor-like domain-containing protein</fullName>
    </recommendedName>
</protein>
<evidence type="ECO:0000256" key="4">
    <source>
        <dbReference type="SAM" id="Phobius"/>
    </source>
</evidence>
<dbReference type="InterPro" id="IPR018143">
    <property type="entry name" value="Folate_rcpt-like"/>
</dbReference>